<evidence type="ECO:0000313" key="11">
    <source>
        <dbReference type="Proteomes" id="UP001159659"/>
    </source>
</evidence>
<organism evidence="10 11">
    <name type="scientific">Peronospora farinosa</name>
    <dbReference type="NCBI Taxonomy" id="134698"/>
    <lineage>
        <taxon>Eukaryota</taxon>
        <taxon>Sar</taxon>
        <taxon>Stramenopiles</taxon>
        <taxon>Oomycota</taxon>
        <taxon>Peronosporomycetes</taxon>
        <taxon>Peronosporales</taxon>
        <taxon>Peronosporaceae</taxon>
        <taxon>Peronospora</taxon>
    </lineage>
</organism>
<dbReference type="InterPro" id="IPR035563">
    <property type="entry name" value="SF3As1_ubi"/>
</dbReference>
<dbReference type="Pfam" id="PF12230">
    <property type="entry name" value="PRP21_like_P"/>
    <property type="match status" value="1"/>
</dbReference>
<keyword evidence="6" id="KW-0539">Nucleus</keyword>
<evidence type="ECO:0000256" key="1">
    <source>
        <dbReference type="ARBA" id="ARBA00004123"/>
    </source>
</evidence>
<feature type="domain" description="SURP motif" evidence="9">
    <location>
        <begin position="170"/>
        <end position="212"/>
    </location>
</feature>
<evidence type="ECO:0000256" key="4">
    <source>
        <dbReference type="ARBA" id="ARBA00022737"/>
    </source>
</evidence>
<dbReference type="InterPro" id="IPR045146">
    <property type="entry name" value="SF3A1"/>
</dbReference>
<dbReference type="InterPro" id="IPR000626">
    <property type="entry name" value="Ubiquitin-like_dom"/>
</dbReference>
<evidence type="ECO:0008006" key="12">
    <source>
        <dbReference type="Google" id="ProtNLM"/>
    </source>
</evidence>
<gene>
    <name evidence="10" type="ORF">PFR002_LOCUS7696</name>
</gene>
<keyword evidence="2" id="KW-0507">mRNA processing</keyword>
<dbReference type="FunFam" id="3.10.20.90:FF:000524">
    <property type="entry name" value="Probable splicing factor 3A subunit 1"/>
    <property type="match status" value="1"/>
</dbReference>
<sequence length="734" mass="80451">MAAEPEEQQNDATIQGRVTGLIYPPPDIRAVVDKTAQFVANNGRAFESRIVGERMSTKFSFLRDSDPYHAYYEHKVNEFIVQKSDSVTSTQEPQDEKTEEQTELLERQKTATQEVVKTVETTGDVVVEKKPVQDVTARVAMKIKEKELEPPPEEKFIIKHPTLGALDQEIMYLTAQYTALSGSSFLSGLATREQRNPQFDFLKPTHPLFAYFTALVESYTMVLAKQDAQLKRIEEGVNRMQVLDRCVHRMEWQRTEQERKDKEAAESDAERRALAQIDWHDFVVVETINFDDNDDLGASAADGDGEAKASDDEDMDMEDDDDDNDNDDDPKPDIKVVEDYIPQAMAATAQQPLLSVDGKTLSSAEANEHMRILLMNPKWREETQRHLEKQKESSYAAGSAIADSLRRFATKRADIFASSAEEEARLLQATAASTEKQQQQQHQQQQQQQHDDDMEEDSDEEEKTESYSGTNRNQQMSVSTGFTDQGMMPTSAQMSQHAAGMTDPMVSGSMSGAPGIASPVVGFPGMAPPVVGAPGMIPSPGMVPSGMGAPGMGSLGMMSAGIGAPGLVPPGAGPPSIIPPHMQAPGAMPLGVNNGPPGVGTGPPGVATAVVGPPGEDLEPAAKRQRTGGSSLLPEKEFASRHPGVVRLVVKVPNDPDNAQWKLEGQTLTIELDVKDNMRTLKQKLMAELQDMPVNKQQLKFSMGFVKDSLTCAHYNFVNGTVLELTVRQRGGRR</sequence>
<dbReference type="Pfam" id="PF00240">
    <property type="entry name" value="ubiquitin"/>
    <property type="match status" value="1"/>
</dbReference>
<keyword evidence="4" id="KW-0677">Repeat</keyword>
<dbReference type="PROSITE" id="PS50128">
    <property type="entry name" value="SURP"/>
    <property type="match status" value="2"/>
</dbReference>
<feature type="domain" description="SURP motif" evidence="9">
    <location>
        <begin position="31"/>
        <end position="72"/>
    </location>
</feature>
<dbReference type="InterPro" id="IPR022030">
    <property type="entry name" value="SF3A1_dom"/>
</dbReference>
<dbReference type="Proteomes" id="UP001159659">
    <property type="component" value="Unassembled WGS sequence"/>
</dbReference>
<feature type="domain" description="Ubiquitin-like" evidence="8">
    <location>
        <begin position="646"/>
        <end position="732"/>
    </location>
</feature>
<dbReference type="InterPro" id="IPR000061">
    <property type="entry name" value="Surp"/>
</dbReference>
<evidence type="ECO:0000256" key="6">
    <source>
        <dbReference type="ARBA" id="ARBA00023242"/>
    </source>
</evidence>
<dbReference type="Gene3D" id="1.10.10.790">
    <property type="entry name" value="Surp module"/>
    <property type="match status" value="2"/>
</dbReference>
<evidence type="ECO:0000256" key="5">
    <source>
        <dbReference type="ARBA" id="ARBA00023187"/>
    </source>
</evidence>
<dbReference type="PROSITE" id="PS50053">
    <property type="entry name" value="UBIQUITIN_2"/>
    <property type="match status" value="1"/>
</dbReference>
<dbReference type="SUPFAM" id="SSF54236">
    <property type="entry name" value="Ubiquitin-like"/>
    <property type="match status" value="1"/>
</dbReference>
<dbReference type="GO" id="GO:0045292">
    <property type="term" value="P:mRNA cis splicing, via spliceosome"/>
    <property type="evidence" value="ECO:0007669"/>
    <property type="project" value="InterPro"/>
</dbReference>
<feature type="compositionally biased region" description="Polar residues" evidence="7">
    <location>
        <begin position="466"/>
        <end position="496"/>
    </location>
</feature>
<dbReference type="CDD" id="cd01800">
    <property type="entry name" value="Ubl_SF3a120"/>
    <property type="match status" value="1"/>
</dbReference>
<dbReference type="FunFam" id="1.10.10.790:FF:000002">
    <property type="entry name" value="Splicing factor 3A subunit 1"/>
    <property type="match status" value="1"/>
</dbReference>
<dbReference type="SMART" id="SM00213">
    <property type="entry name" value="UBQ"/>
    <property type="match status" value="1"/>
</dbReference>
<evidence type="ECO:0000259" key="9">
    <source>
        <dbReference type="PROSITE" id="PS50128"/>
    </source>
</evidence>
<feature type="compositionally biased region" description="Low complexity" evidence="7">
    <location>
        <begin position="604"/>
        <end position="615"/>
    </location>
</feature>
<dbReference type="PANTHER" id="PTHR15316:SF1">
    <property type="entry name" value="SPLICING FACTOR 3A SUBUNIT 1"/>
    <property type="match status" value="1"/>
</dbReference>
<keyword evidence="5" id="KW-0508">mRNA splicing</keyword>
<reference evidence="10" key="1">
    <citation type="submission" date="2022-12" db="EMBL/GenBank/DDBJ databases">
        <authorList>
            <person name="Webb A."/>
        </authorList>
    </citation>
    <scope>NUCLEOTIDE SEQUENCE</scope>
    <source>
        <strain evidence="10">Pf2</strain>
    </source>
</reference>
<dbReference type="GO" id="GO:0071004">
    <property type="term" value="C:U2-type prespliceosome"/>
    <property type="evidence" value="ECO:0007669"/>
    <property type="project" value="TreeGrafter"/>
</dbReference>
<keyword evidence="3" id="KW-0747">Spliceosome</keyword>
<dbReference type="GO" id="GO:0005686">
    <property type="term" value="C:U2 snRNP"/>
    <property type="evidence" value="ECO:0007669"/>
    <property type="project" value="TreeGrafter"/>
</dbReference>
<dbReference type="PANTHER" id="PTHR15316">
    <property type="entry name" value="SPLICEOSOME ASSOCIATED PROTEIN 114/SWAP SPLICING FACTOR-RELATED"/>
    <property type="match status" value="1"/>
</dbReference>
<protein>
    <recommendedName>
        <fullName evidence="12">Splicing factor 3A subunit 1</fullName>
    </recommendedName>
</protein>
<comment type="caution">
    <text evidence="10">The sequence shown here is derived from an EMBL/GenBank/DDBJ whole genome shotgun (WGS) entry which is preliminary data.</text>
</comment>
<feature type="compositionally biased region" description="Acidic residues" evidence="7">
    <location>
        <begin position="311"/>
        <end position="328"/>
    </location>
</feature>
<dbReference type="Pfam" id="PF01805">
    <property type="entry name" value="Surp"/>
    <property type="match status" value="2"/>
</dbReference>
<name>A0AAV0UH52_9STRA</name>
<dbReference type="GO" id="GO:0000381">
    <property type="term" value="P:regulation of alternative mRNA splicing, via spliceosome"/>
    <property type="evidence" value="ECO:0007669"/>
    <property type="project" value="TreeGrafter"/>
</dbReference>
<dbReference type="GO" id="GO:0071013">
    <property type="term" value="C:catalytic step 2 spliceosome"/>
    <property type="evidence" value="ECO:0007669"/>
    <property type="project" value="TreeGrafter"/>
</dbReference>
<evidence type="ECO:0000256" key="2">
    <source>
        <dbReference type="ARBA" id="ARBA00022664"/>
    </source>
</evidence>
<dbReference type="InterPro" id="IPR035967">
    <property type="entry name" value="SWAP/Surp_sf"/>
</dbReference>
<dbReference type="AlphaFoldDB" id="A0AAV0UH52"/>
<dbReference type="InterPro" id="IPR029071">
    <property type="entry name" value="Ubiquitin-like_domsf"/>
</dbReference>
<dbReference type="FunFam" id="1.10.10.790:FF:000001">
    <property type="entry name" value="Splicing factor 3a, subunit 1"/>
    <property type="match status" value="1"/>
</dbReference>
<evidence type="ECO:0000313" key="10">
    <source>
        <dbReference type="EMBL" id="CAI5735168.1"/>
    </source>
</evidence>
<evidence type="ECO:0000259" key="8">
    <source>
        <dbReference type="PROSITE" id="PS50053"/>
    </source>
</evidence>
<feature type="region of interest" description="Disordered" evidence="7">
    <location>
        <begin position="597"/>
        <end position="637"/>
    </location>
</feature>
<proteinExistence type="predicted"/>
<dbReference type="GO" id="GO:0003723">
    <property type="term" value="F:RNA binding"/>
    <property type="evidence" value="ECO:0007669"/>
    <property type="project" value="InterPro"/>
</dbReference>
<dbReference type="SMART" id="SM00648">
    <property type="entry name" value="SWAP"/>
    <property type="match status" value="2"/>
</dbReference>
<evidence type="ECO:0000256" key="7">
    <source>
        <dbReference type="SAM" id="MobiDB-lite"/>
    </source>
</evidence>
<feature type="compositionally biased region" description="Acidic residues" evidence="7">
    <location>
        <begin position="452"/>
        <end position="463"/>
    </location>
</feature>
<dbReference type="EMBL" id="CANTFK010000966">
    <property type="protein sequence ID" value="CAI5735168.1"/>
    <property type="molecule type" value="Genomic_DNA"/>
</dbReference>
<feature type="region of interest" description="Disordered" evidence="7">
    <location>
        <begin position="430"/>
        <end position="499"/>
    </location>
</feature>
<evidence type="ECO:0000256" key="3">
    <source>
        <dbReference type="ARBA" id="ARBA00022728"/>
    </source>
</evidence>
<dbReference type="SUPFAM" id="SSF109905">
    <property type="entry name" value="Surp module (SWAP domain)"/>
    <property type="match status" value="2"/>
</dbReference>
<feature type="region of interest" description="Disordered" evidence="7">
    <location>
        <begin position="1"/>
        <end position="20"/>
    </location>
</feature>
<accession>A0AAV0UH52</accession>
<feature type="compositionally biased region" description="Low complexity" evidence="7">
    <location>
        <begin position="437"/>
        <end position="448"/>
    </location>
</feature>
<comment type="subcellular location">
    <subcellularLocation>
        <location evidence="1">Nucleus</location>
    </subcellularLocation>
</comment>
<feature type="region of interest" description="Disordered" evidence="7">
    <location>
        <begin position="293"/>
        <end position="334"/>
    </location>
</feature>
<dbReference type="Gene3D" id="3.10.20.90">
    <property type="entry name" value="Phosphatidylinositol 3-kinase Catalytic Subunit, Chain A, domain 1"/>
    <property type="match status" value="1"/>
</dbReference>